<dbReference type="EMBL" id="RJMB01000038">
    <property type="protein sequence ID" value="RNL80554.1"/>
    <property type="molecule type" value="Genomic_DNA"/>
</dbReference>
<gene>
    <name evidence="2" type="ORF">EFW17_23005</name>
</gene>
<dbReference type="OrthoDB" id="4244911at2"/>
<sequence>MLGSMPDQQLPADWPAGVHPPGSESFERTAAGWLFEHLPADYRTHGVLSRYPVALSRLAREYVAGSLEGTRQGYRNARVDLRGVLPPQAIDQVMRAYQEEGRRMALALRAIEVVDDALRAVAERRAPQS</sequence>
<evidence type="ECO:0000313" key="2">
    <source>
        <dbReference type="EMBL" id="RNL80554.1"/>
    </source>
</evidence>
<keyword evidence="3" id="KW-1185">Reference proteome</keyword>
<dbReference type="Proteomes" id="UP000269198">
    <property type="component" value="Unassembled WGS sequence"/>
</dbReference>
<evidence type="ECO:0000313" key="3">
    <source>
        <dbReference type="Proteomes" id="UP000269198"/>
    </source>
</evidence>
<feature type="region of interest" description="Disordered" evidence="1">
    <location>
        <begin position="1"/>
        <end position="23"/>
    </location>
</feature>
<organism evidence="2 3">
    <name type="scientific">Halostreptopolyspora alba</name>
    <dbReference type="NCBI Taxonomy" id="2487137"/>
    <lineage>
        <taxon>Bacteria</taxon>
        <taxon>Bacillati</taxon>
        <taxon>Actinomycetota</taxon>
        <taxon>Actinomycetes</taxon>
        <taxon>Streptosporangiales</taxon>
        <taxon>Nocardiopsidaceae</taxon>
        <taxon>Halostreptopolyspora</taxon>
    </lineage>
</organism>
<evidence type="ECO:0000256" key="1">
    <source>
        <dbReference type="SAM" id="MobiDB-lite"/>
    </source>
</evidence>
<name>A0A3N0DY68_9ACTN</name>
<reference evidence="2 3" key="1">
    <citation type="submission" date="2018-11" db="EMBL/GenBank/DDBJ databases">
        <title>The genome draft of YIM 96095.</title>
        <authorList>
            <person name="Tang S.-K."/>
            <person name="Chunyu W.-X."/>
            <person name="Feng Y.-Z."/>
        </authorList>
    </citation>
    <scope>NUCLEOTIDE SEQUENCE [LARGE SCALE GENOMIC DNA]</scope>
    <source>
        <strain evidence="2 3">YIM 96095</strain>
    </source>
</reference>
<dbReference type="AlphaFoldDB" id="A0A3N0DY68"/>
<proteinExistence type="predicted"/>
<protein>
    <submittedName>
        <fullName evidence="2">Uncharacterized protein</fullName>
    </submittedName>
</protein>
<accession>A0A3N0DY68</accession>
<comment type="caution">
    <text evidence="2">The sequence shown here is derived from an EMBL/GenBank/DDBJ whole genome shotgun (WGS) entry which is preliminary data.</text>
</comment>